<sequence length="34" mass="3710">MFSLSLWEPHYVGANYLGNTYEARSGLSGTDCVA</sequence>
<evidence type="ECO:0000313" key="2">
    <source>
        <dbReference type="Proteomes" id="UP001519362"/>
    </source>
</evidence>
<evidence type="ECO:0000313" key="1">
    <source>
        <dbReference type="EMBL" id="MBP2435493.1"/>
    </source>
</evidence>
<reference evidence="1 2" key="1">
    <citation type="submission" date="2021-03" db="EMBL/GenBank/DDBJ databases">
        <title>Sequencing the genomes of 1000 actinobacteria strains.</title>
        <authorList>
            <person name="Klenk H.-P."/>
        </authorList>
    </citation>
    <scope>NUCLEOTIDE SEQUENCE [LARGE SCALE GENOMIC DNA]</scope>
    <source>
        <strain evidence="1 2">DSM 24221</strain>
    </source>
</reference>
<comment type="caution">
    <text evidence="1">The sequence shown here is derived from an EMBL/GenBank/DDBJ whole genome shotgun (WGS) entry which is preliminary data.</text>
</comment>
<dbReference type="Proteomes" id="UP001519362">
    <property type="component" value="Unassembled WGS sequence"/>
</dbReference>
<gene>
    <name evidence="1" type="ORF">JOF34_000079</name>
</gene>
<name>A0ABS4ZDX8_9MICO</name>
<protein>
    <submittedName>
        <fullName evidence="1">Uncharacterized protein</fullName>
    </submittedName>
</protein>
<accession>A0ABS4ZDX8</accession>
<dbReference type="EMBL" id="JAGIOL010000001">
    <property type="protein sequence ID" value="MBP2435493.1"/>
    <property type="molecule type" value="Genomic_DNA"/>
</dbReference>
<keyword evidence="2" id="KW-1185">Reference proteome</keyword>
<proteinExistence type="predicted"/>
<organism evidence="1 2">
    <name type="scientific">Microbacterium amylolyticum</name>
    <dbReference type="NCBI Taxonomy" id="936337"/>
    <lineage>
        <taxon>Bacteria</taxon>
        <taxon>Bacillati</taxon>
        <taxon>Actinomycetota</taxon>
        <taxon>Actinomycetes</taxon>
        <taxon>Micrococcales</taxon>
        <taxon>Microbacteriaceae</taxon>
        <taxon>Microbacterium</taxon>
    </lineage>
</organism>